<feature type="region of interest" description="Disordered" evidence="1">
    <location>
        <begin position="1"/>
        <end position="22"/>
    </location>
</feature>
<gene>
    <name evidence="2" type="ORF">RF11_11174</name>
    <name evidence="3" type="ORF">RF11_11177</name>
</gene>
<dbReference type="AlphaFoldDB" id="A0A0C2N1K2"/>
<feature type="region of interest" description="Disordered" evidence="1">
    <location>
        <begin position="469"/>
        <end position="488"/>
    </location>
</feature>
<dbReference type="Proteomes" id="UP000031668">
    <property type="component" value="Unassembled WGS sequence"/>
</dbReference>
<evidence type="ECO:0000313" key="2">
    <source>
        <dbReference type="EMBL" id="KII67774.1"/>
    </source>
</evidence>
<name>A0A0C2N1K2_THEKT</name>
<feature type="compositionally biased region" description="Polar residues" evidence="1">
    <location>
        <begin position="435"/>
        <end position="448"/>
    </location>
</feature>
<evidence type="ECO:0000313" key="3">
    <source>
        <dbReference type="EMBL" id="KII67777.1"/>
    </source>
</evidence>
<proteinExistence type="predicted"/>
<feature type="region of interest" description="Disordered" evidence="1">
    <location>
        <begin position="149"/>
        <end position="171"/>
    </location>
</feature>
<dbReference type="EMBL" id="JWZT01003086">
    <property type="protein sequence ID" value="KII67774.1"/>
    <property type="molecule type" value="Genomic_DNA"/>
</dbReference>
<keyword evidence="4" id="KW-1185">Reference proteome</keyword>
<feature type="region of interest" description="Disordered" evidence="1">
    <location>
        <begin position="494"/>
        <end position="514"/>
    </location>
</feature>
<organism evidence="3 4">
    <name type="scientific">Thelohanellus kitauei</name>
    <name type="common">Myxosporean</name>
    <dbReference type="NCBI Taxonomy" id="669202"/>
    <lineage>
        <taxon>Eukaryota</taxon>
        <taxon>Metazoa</taxon>
        <taxon>Cnidaria</taxon>
        <taxon>Myxozoa</taxon>
        <taxon>Myxosporea</taxon>
        <taxon>Bivalvulida</taxon>
        <taxon>Platysporina</taxon>
        <taxon>Myxobolidae</taxon>
        <taxon>Thelohanellus</taxon>
    </lineage>
</organism>
<feature type="region of interest" description="Disordered" evidence="1">
    <location>
        <begin position="427"/>
        <end position="448"/>
    </location>
</feature>
<reference evidence="3 4" key="1">
    <citation type="journal article" date="2014" name="Genome Biol. Evol.">
        <title>The genome of the myxosporean Thelohanellus kitauei shows adaptations to nutrient acquisition within its fish host.</title>
        <authorList>
            <person name="Yang Y."/>
            <person name="Xiong J."/>
            <person name="Zhou Z."/>
            <person name="Huo F."/>
            <person name="Miao W."/>
            <person name="Ran C."/>
            <person name="Liu Y."/>
            <person name="Zhang J."/>
            <person name="Feng J."/>
            <person name="Wang M."/>
            <person name="Wang M."/>
            <person name="Wang L."/>
            <person name="Yao B."/>
        </authorList>
    </citation>
    <scope>NUCLEOTIDE SEQUENCE [LARGE SCALE GENOMIC DNA]</scope>
    <source>
        <strain evidence="3">Wuqing</strain>
    </source>
</reference>
<evidence type="ECO:0000313" key="4">
    <source>
        <dbReference type="Proteomes" id="UP000031668"/>
    </source>
</evidence>
<sequence>MYYGYERNHPRRGNVSDNVWARDPTSTYDKKIQGSHERRGYTNNLRLGTQNFPTRANTTTFQPQNYNQPSFPASYENFARYPTHRATNYNFRPRRASTYRYRRPTRNNFSTSRVDYTPHVNYLPTLGSYQPIPYLTSDYQPQGRMDNIGPKTGAKKRKHLSESSSGDESHVEIVLRKTKNNLPIMIDRKKRKYIPLPEIKGAFYVTTMGDTLKKQTKSIVKPLPIIIKDIPTNTINQKTFIECILPLRNLWIKLFHLGIDLEKVRNCPNIVNYICRVNPDKFTKVAKRDLQKACNQVAIDDLTKQMQAISQIIKRVKPQFALQTLKMAFTRFLKNNNKGPNQKIWNISGIVQDTIMFFYEINTAESLQPDRENVFDNSIASSTDNHEDVDNNDSVSVDNSDTIFANFNEIMGSTYTDDTMDCDPFPINKTDTDKTNLPSHHQKESSSTIMHFPSELLLEASKTHTDIDKVDSERPSNTGAPSHANCELTRILRHKNKERKKGSGRPLGSKNKSTFEREAQKILKKNEVELVATCCLCGSNYIKATALTTHVEHCLALMNTVDADLKCKICDVQLTNIAEECSKHSLNKHQNFLLIPRVNQMQPKL</sequence>
<evidence type="ECO:0000256" key="1">
    <source>
        <dbReference type="SAM" id="MobiDB-lite"/>
    </source>
</evidence>
<protein>
    <submittedName>
        <fullName evidence="3">Uncharacterized protein</fullName>
    </submittedName>
</protein>
<accession>A0A0C2N1K2</accession>
<feature type="compositionally biased region" description="Basic residues" evidence="1">
    <location>
        <begin position="494"/>
        <end position="503"/>
    </location>
</feature>
<comment type="caution">
    <text evidence="3">The sequence shown here is derived from an EMBL/GenBank/DDBJ whole genome shotgun (WGS) entry which is preliminary data.</text>
</comment>
<dbReference type="EMBL" id="JWZT01003086">
    <property type="protein sequence ID" value="KII67777.1"/>
    <property type="molecule type" value="Genomic_DNA"/>
</dbReference>